<gene>
    <name evidence="2" type="ORF">ACFFTU_18735</name>
</gene>
<dbReference type="Gene3D" id="3.40.630.30">
    <property type="match status" value="1"/>
</dbReference>
<dbReference type="GO" id="GO:0016746">
    <property type="term" value="F:acyltransferase activity"/>
    <property type="evidence" value="ECO:0007669"/>
    <property type="project" value="UniProtKB-KW"/>
</dbReference>
<dbReference type="EMBL" id="JBHMCR010000009">
    <property type="protein sequence ID" value="MFB9521985.1"/>
    <property type="molecule type" value="Genomic_DNA"/>
</dbReference>
<dbReference type="Pfam" id="PF00583">
    <property type="entry name" value="Acetyltransf_1"/>
    <property type="match status" value="1"/>
</dbReference>
<dbReference type="SUPFAM" id="SSF55729">
    <property type="entry name" value="Acyl-CoA N-acyltransferases (Nat)"/>
    <property type="match status" value="1"/>
</dbReference>
<organism evidence="2 3">
    <name type="scientific">Streptomyces cremeus</name>
    <dbReference type="NCBI Taxonomy" id="66881"/>
    <lineage>
        <taxon>Bacteria</taxon>
        <taxon>Bacillati</taxon>
        <taxon>Actinomycetota</taxon>
        <taxon>Actinomycetes</taxon>
        <taxon>Kitasatosporales</taxon>
        <taxon>Streptomycetaceae</taxon>
        <taxon>Streptomyces</taxon>
    </lineage>
</organism>
<dbReference type="PANTHER" id="PTHR47237">
    <property type="entry name" value="SLL0310 PROTEIN"/>
    <property type="match status" value="1"/>
</dbReference>
<proteinExistence type="predicted"/>
<dbReference type="PANTHER" id="PTHR47237:SF1">
    <property type="entry name" value="SLL0310 PROTEIN"/>
    <property type="match status" value="1"/>
</dbReference>
<evidence type="ECO:0000313" key="3">
    <source>
        <dbReference type="Proteomes" id="UP001589718"/>
    </source>
</evidence>
<dbReference type="EC" id="2.3.1.-" evidence="2"/>
<feature type="domain" description="N-acetyltransferase" evidence="1">
    <location>
        <begin position="8"/>
        <end position="142"/>
    </location>
</feature>
<dbReference type="InterPro" id="IPR052729">
    <property type="entry name" value="Acyl/Acetyltrans_Enzymes"/>
</dbReference>
<keyword evidence="2" id="KW-0808">Transferase</keyword>
<dbReference type="RefSeq" id="WP_345228744.1">
    <property type="nucleotide sequence ID" value="NZ_BAAAXE010000015.1"/>
</dbReference>
<dbReference type="InterPro" id="IPR016181">
    <property type="entry name" value="Acyl_CoA_acyltransferase"/>
</dbReference>
<comment type="caution">
    <text evidence="2">The sequence shown here is derived from an EMBL/GenBank/DDBJ whole genome shotgun (WGS) entry which is preliminary data.</text>
</comment>
<dbReference type="Gene3D" id="3.40.630.90">
    <property type="match status" value="1"/>
</dbReference>
<sequence>MTPNPPETTIGVAAVQDLHTTRSWAQAEGWNPGRGDLLPFFAADPRGFLIARRPDDPTPVSGISVVRYGTDHAFLGLYLARPDVRGQGYGIQVWNAGMARVAGRTVGLDGVVAQQANYRKSGFASAWTNTRYEGTLNTDPVPAPPGVVLTDATALPFALLAAYDRRFFPTARDTFLAAWLTAPHRASLAAVQDGRVVGLAVRRACVTGSRIGPCYADTPAVAASLLTHLATETPIALDVPDTNPAAVHLAEQLALTPTFETSRMYTAAPPRLDHPALYGISTLELG</sequence>
<dbReference type="InterPro" id="IPR000182">
    <property type="entry name" value="GNAT_dom"/>
</dbReference>
<protein>
    <submittedName>
        <fullName evidence="2">GNAT family N-acetyltransferase</fullName>
        <ecNumber evidence="2">2.3.1.-</ecNumber>
    </submittedName>
</protein>
<accession>A0ABV5PFI7</accession>
<dbReference type="InterPro" id="IPR041496">
    <property type="entry name" value="YitH/HolE_GNAT"/>
</dbReference>
<evidence type="ECO:0000313" key="2">
    <source>
        <dbReference type="EMBL" id="MFB9521985.1"/>
    </source>
</evidence>
<keyword evidence="3" id="KW-1185">Reference proteome</keyword>
<dbReference type="Proteomes" id="UP001589718">
    <property type="component" value="Unassembled WGS sequence"/>
</dbReference>
<reference evidence="2 3" key="1">
    <citation type="submission" date="2024-09" db="EMBL/GenBank/DDBJ databases">
        <authorList>
            <person name="Sun Q."/>
            <person name="Mori K."/>
        </authorList>
    </citation>
    <scope>NUCLEOTIDE SEQUENCE [LARGE SCALE GENOMIC DNA]</scope>
    <source>
        <strain evidence="2 3">JCM 4362</strain>
    </source>
</reference>
<keyword evidence="2" id="KW-0012">Acyltransferase</keyword>
<name>A0ABV5PFI7_STRCM</name>
<dbReference type="Pfam" id="PF18014">
    <property type="entry name" value="Acetyltransf_18"/>
    <property type="match status" value="1"/>
</dbReference>
<dbReference type="PROSITE" id="PS51186">
    <property type="entry name" value="GNAT"/>
    <property type="match status" value="1"/>
</dbReference>
<evidence type="ECO:0000259" key="1">
    <source>
        <dbReference type="PROSITE" id="PS51186"/>
    </source>
</evidence>